<name>A0A1Y6D5D5_9GAMM</name>
<dbReference type="InterPro" id="IPR046816">
    <property type="entry name" value="MmeI_Mtase"/>
</dbReference>
<evidence type="ECO:0000313" key="10">
    <source>
        <dbReference type="EMBL" id="SMF95165.1"/>
    </source>
</evidence>
<comment type="catalytic activity">
    <reaction evidence="4">
        <text>a 2'-deoxyadenosine in DNA + S-adenosyl-L-methionine = an N(6)-methyl-2'-deoxyadenosine in DNA + S-adenosyl-L-homocysteine + H(+)</text>
        <dbReference type="Rhea" id="RHEA:15197"/>
        <dbReference type="Rhea" id="RHEA-COMP:12418"/>
        <dbReference type="Rhea" id="RHEA-COMP:12419"/>
        <dbReference type="ChEBI" id="CHEBI:15378"/>
        <dbReference type="ChEBI" id="CHEBI:57856"/>
        <dbReference type="ChEBI" id="CHEBI:59789"/>
        <dbReference type="ChEBI" id="CHEBI:90615"/>
        <dbReference type="ChEBI" id="CHEBI:90616"/>
        <dbReference type="EC" id="2.1.1.72"/>
    </reaction>
</comment>
<keyword evidence="5" id="KW-0175">Coiled coil</keyword>
<evidence type="ECO:0000256" key="1">
    <source>
        <dbReference type="ARBA" id="ARBA00011900"/>
    </source>
</evidence>
<feature type="region of interest" description="Disordered" evidence="6">
    <location>
        <begin position="986"/>
        <end position="1030"/>
    </location>
</feature>
<evidence type="ECO:0000256" key="3">
    <source>
        <dbReference type="ARBA" id="ARBA00022679"/>
    </source>
</evidence>
<dbReference type="GO" id="GO:0032259">
    <property type="term" value="P:methylation"/>
    <property type="evidence" value="ECO:0007669"/>
    <property type="project" value="UniProtKB-KW"/>
</dbReference>
<evidence type="ECO:0000256" key="4">
    <source>
        <dbReference type="ARBA" id="ARBA00047942"/>
    </source>
</evidence>
<dbReference type="GO" id="GO:0003676">
    <property type="term" value="F:nucleic acid binding"/>
    <property type="evidence" value="ECO:0007669"/>
    <property type="project" value="InterPro"/>
</dbReference>
<dbReference type="PANTHER" id="PTHR33841:SF1">
    <property type="entry name" value="DNA METHYLTRANSFERASE A"/>
    <property type="match status" value="1"/>
</dbReference>
<feature type="domain" description="MmeI-like helicase spacer" evidence="8">
    <location>
        <begin position="184"/>
        <end position="252"/>
    </location>
</feature>
<dbReference type="SUPFAM" id="SSF53335">
    <property type="entry name" value="S-adenosyl-L-methionine-dependent methyltransferases"/>
    <property type="match status" value="1"/>
</dbReference>
<feature type="coiled-coil region" evidence="5">
    <location>
        <begin position="336"/>
        <end position="392"/>
    </location>
</feature>
<sequence>MTPQEFIAKWKDNKLNERAGAQLHFIHLCRLLDVPEPLDPDSYCFERGKQTGQNGKETWWADVWKKGCFAWENKAPGVDLDKALEQVTRYADRLDNPPLLVVCDREMIRIKTRFNGHPSQTHHIPIEEIGRPENLQKLRNLFSEDGVETFRPKATTLDVTQAVARDIGGIATALIKRGHPKPTVSHFLIRIVFCLFAEDCGLLPAGLFARIIANSQGDPARFGGFLKELFRAMKKGGTFGADGIKWFNGGLFNDNAPPLPLLPAEIAALGQAAAENWNAIEPSIFGTLFENGLENRAERGAHYTDPKTIGKIIQPVVIAPLRAEWQALKDKVEAPLLAARAELDAAQKEAKKREKAILKAAQADTAGAKVEMEALRKRLGKAEKALNAARKSALQAIQAMLKRLNGFRVLDPACGSGNFLYLALRDLKNLEHEVGREAENWNCGFTRQTQTETSPANVMGIEIEPYAAELARVTVWIGEIQWLRENGYPVRENPVLQNLEHIENRDALMNEDGGEAEWPVADVIVGNPPFLGDKKMIGELGEDYVSRLRKLYKGRVPGGADLVTYWFEKARAQIAGGKLQRAGLVATNSIRGGASRKVLERICESGRIFEAWSDEEWVNDGAAVRVSLIGFSAKSQNPSSSLDGKNAETINSNLTSNNKKFSDLTKAKRLSINLGIAFIGTQKNGSFDIPGYIARKWINLPNPNSKSNRDVLRPWANGLDITRRQSDTWIIDFGVNMSFSDATLYEKPFSHIKELVEKFRSTNRREAYKTKWWIHAEARPGMRKAITGIKRYIATPRISKHRLFVWLVDCILPDCQIVVIARSDSSVFGILHSRFHELWSLRMGTSLEDRPRYTPATTFETFPFPEGVLTDPDPDARFPEIAAAAKNLNQLRENWLNPEIWVDWVQTPEEAAAGFPKRPVAKPGFEADVKKLTLTNLYNKPPAWLINTHQILDKAVAAAYGWKDYGPEWTDEDILSRLLALNLERAKNQAATPSTTEGEPDEDADPQDHEAPSAEPAPKRTKKAKPKTPD</sequence>
<dbReference type="EC" id="2.1.1.72" evidence="1"/>
<feature type="domain" description="MmeI-like N-terminal" evidence="7">
    <location>
        <begin position="1"/>
        <end position="176"/>
    </location>
</feature>
<dbReference type="EMBL" id="FXAM01000001">
    <property type="protein sequence ID" value="SMF95165.1"/>
    <property type="molecule type" value="Genomic_DNA"/>
</dbReference>
<dbReference type="InterPro" id="IPR002052">
    <property type="entry name" value="DNA_methylase_N6_adenine_CS"/>
</dbReference>
<dbReference type="InterPro" id="IPR046817">
    <property type="entry name" value="MmeI_N"/>
</dbReference>
<dbReference type="InterPro" id="IPR029063">
    <property type="entry name" value="SAM-dependent_MTases_sf"/>
</dbReference>
<evidence type="ECO:0000259" key="9">
    <source>
        <dbReference type="Pfam" id="PF20473"/>
    </source>
</evidence>
<keyword evidence="2 10" id="KW-0489">Methyltransferase</keyword>
<gene>
    <name evidence="10" type="ORF">SAMN02949497_2511</name>
</gene>
<evidence type="ECO:0000256" key="5">
    <source>
        <dbReference type="SAM" id="Coils"/>
    </source>
</evidence>
<dbReference type="REBASE" id="217953">
    <property type="entry name" value="Msp175ORF2511P"/>
</dbReference>
<reference evidence="10 11" key="1">
    <citation type="submission" date="2016-12" db="EMBL/GenBank/DDBJ databases">
        <authorList>
            <person name="Song W.-J."/>
            <person name="Kurnit D.M."/>
        </authorList>
    </citation>
    <scope>NUCLEOTIDE SEQUENCE [LARGE SCALE GENOMIC DNA]</scope>
    <source>
        <strain evidence="10 11">175</strain>
    </source>
</reference>
<accession>A0A1Y6D5D5</accession>
<dbReference type="Pfam" id="PF20465">
    <property type="entry name" value="MmeI_hel"/>
    <property type="match status" value="1"/>
</dbReference>
<dbReference type="RefSeq" id="WP_125468917.1">
    <property type="nucleotide sequence ID" value="NZ_FXAM01000001.1"/>
</dbReference>
<dbReference type="PRINTS" id="PR00507">
    <property type="entry name" value="N12N6MTFRASE"/>
</dbReference>
<dbReference type="Pfam" id="PF20464">
    <property type="entry name" value="MmeI_N"/>
    <property type="match status" value="1"/>
</dbReference>
<evidence type="ECO:0000259" key="7">
    <source>
        <dbReference type="Pfam" id="PF20464"/>
    </source>
</evidence>
<evidence type="ECO:0000259" key="8">
    <source>
        <dbReference type="Pfam" id="PF20465"/>
    </source>
</evidence>
<feature type="compositionally biased region" description="Basic residues" evidence="6">
    <location>
        <begin position="1019"/>
        <end position="1030"/>
    </location>
</feature>
<dbReference type="GO" id="GO:0009007">
    <property type="term" value="F:site-specific DNA-methyltransferase (adenine-specific) activity"/>
    <property type="evidence" value="ECO:0007669"/>
    <property type="project" value="UniProtKB-EC"/>
</dbReference>
<dbReference type="STRING" id="1760988.SAMN02949497_2511"/>
<dbReference type="InterPro" id="IPR046819">
    <property type="entry name" value="MmeI_hel"/>
</dbReference>
<keyword evidence="3" id="KW-0808">Transferase</keyword>
<dbReference type="PROSITE" id="PS00092">
    <property type="entry name" value="N6_MTASE"/>
    <property type="match status" value="1"/>
</dbReference>
<dbReference type="OrthoDB" id="5749002at2"/>
<evidence type="ECO:0000256" key="6">
    <source>
        <dbReference type="SAM" id="MobiDB-lite"/>
    </source>
</evidence>
<feature type="domain" description="MmeI-like DNA-methyltransferase" evidence="9">
    <location>
        <begin position="394"/>
        <end position="636"/>
    </location>
</feature>
<dbReference type="Proteomes" id="UP000192923">
    <property type="component" value="Unassembled WGS sequence"/>
</dbReference>
<dbReference type="AlphaFoldDB" id="A0A1Y6D5D5"/>
<evidence type="ECO:0000256" key="2">
    <source>
        <dbReference type="ARBA" id="ARBA00022603"/>
    </source>
</evidence>
<dbReference type="PANTHER" id="PTHR33841">
    <property type="entry name" value="DNA METHYLTRANSFERASE YEEA-RELATED"/>
    <property type="match status" value="1"/>
</dbReference>
<keyword evidence="11" id="KW-1185">Reference proteome</keyword>
<dbReference type="InterPro" id="IPR050953">
    <property type="entry name" value="N4_N6_ade-DNA_methylase"/>
</dbReference>
<dbReference type="Pfam" id="PF20473">
    <property type="entry name" value="MmeI_Mtase"/>
    <property type="match status" value="1"/>
</dbReference>
<organism evidence="10 11">
    <name type="scientific">Methylomagnum ishizawai</name>
    <dbReference type="NCBI Taxonomy" id="1760988"/>
    <lineage>
        <taxon>Bacteria</taxon>
        <taxon>Pseudomonadati</taxon>
        <taxon>Pseudomonadota</taxon>
        <taxon>Gammaproteobacteria</taxon>
        <taxon>Methylococcales</taxon>
        <taxon>Methylococcaceae</taxon>
        <taxon>Methylomagnum</taxon>
    </lineage>
</organism>
<dbReference type="Gene3D" id="3.40.50.150">
    <property type="entry name" value="Vaccinia Virus protein VP39"/>
    <property type="match status" value="1"/>
</dbReference>
<evidence type="ECO:0000313" key="11">
    <source>
        <dbReference type="Proteomes" id="UP000192923"/>
    </source>
</evidence>
<proteinExistence type="predicted"/>
<protein>
    <recommendedName>
        <fullName evidence="1">site-specific DNA-methyltransferase (adenine-specific)</fullName>
        <ecNumber evidence="1">2.1.1.72</ecNumber>
    </recommendedName>
</protein>